<dbReference type="InterPro" id="IPR051419">
    <property type="entry name" value="Lys/N-term_MeTrsfase_sf"/>
</dbReference>
<evidence type="ECO:0000313" key="4">
    <source>
        <dbReference type="EMBL" id="KAF2084487.1"/>
    </source>
</evidence>
<evidence type="ECO:0000256" key="2">
    <source>
        <dbReference type="ARBA" id="ARBA00022603"/>
    </source>
</evidence>
<dbReference type="Gene3D" id="3.40.50.150">
    <property type="entry name" value="Vaccinia Virus protein VP39"/>
    <property type="match status" value="1"/>
</dbReference>
<keyword evidence="3" id="KW-0808">Transferase</keyword>
<dbReference type="OrthoDB" id="411785at2759"/>
<evidence type="ECO:0000256" key="3">
    <source>
        <dbReference type="ARBA" id="ARBA00022679"/>
    </source>
</evidence>
<dbReference type="InterPro" id="IPR029063">
    <property type="entry name" value="SAM-dependent_MTases_sf"/>
</dbReference>
<dbReference type="GO" id="GO:0032259">
    <property type="term" value="P:methylation"/>
    <property type="evidence" value="ECO:0007669"/>
    <property type="project" value="UniProtKB-KW"/>
</dbReference>
<dbReference type="GO" id="GO:0008168">
    <property type="term" value="F:methyltransferase activity"/>
    <property type="evidence" value="ECO:0007669"/>
    <property type="project" value="UniProtKB-KW"/>
</dbReference>
<dbReference type="AlphaFoldDB" id="A0A9P4HPE5"/>
<dbReference type="PANTHER" id="PTHR12176">
    <property type="entry name" value="SAM-DEPENDENT METHYLTRANSFERASE SUPERFAMILY PROTEIN"/>
    <property type="match status" value="1"/>
</dbReference>
<name>A0A9P4HPE5_9PEZI</name>
<comment type="similarity">
    <text evidence="1">Belongs to the methyltransferase superfamily.</text>
</comment>
<reference evidence="4" key="1">
    <citation type="journal article" date="2020" name="Stud. Mycol.">
        <title>101 Dothideomycetes genomes: a test case for predicting lifestyles and emergence of pathogens.</title>
        <authorList>
            <person name="Haridas S."/>
            <person name="Albert R."/>
            <person name="Binder M."/>
            <person name="Bloem J."/>
            <person name="Labutti K."/>
            <person name="Salamov A."/>
            <person name="Andreopoulos B."/>
            <person name="Baker S."/>
            <person name="Barry K."/>
            <person name="Bills G."/>
            <person name="Bluhm B."/>
            <person name="Cannon C."/>
            <person name="Castanera R."/>
            <person name="Culley D."/>
            <person name="Daum C."/>
            <person name="Ezra D."/>
            <person name="Gonzalez J."/>
            <person name="Henrissat B."/>
            <person name="Kuo A."/>
            <person name="Liang C."/>
            <person name="Lipzen A."/>
            <person name="Lutzoni F."/>
            <person name="Magnuson J."/>
            <person name="Mondo S."/>
            <person name="Nolan M."/>
            <person name="Ohm R."/>
            <person name="Pangilinan J."/>
            <person name="Park H.-J."/>
            <person name="Ramirez L."/>
            <person name="Alfaro M."/>
            <person name="Sun H."/>
            <person name="Tritt A."/>
            <person name="Yoshinaga Y."/>
            <person name="Zwiers L.-H."/>
            <person name="Turgeon B."/>
            <person name="Goodwin S."/>
            <person name="Spatafora J."/>
            <person name="Crous P."/>
            <person name="Grigoriev I."/>
        </authorList>
    </citation>
    <scope>NUCLEOTIDE SEQUENCE</scope>
    <source>
        <strain evidence="4">CBS 121410</strain>
    </source>
</reference>
<proteinExistence type="inferred from homology"/>
<gene>
    <name evidence="4" type="ORF">K490DRAFT_49130</name>
</gene>
<sequence length="290" mass="32582">MPHKPPPFSTLEYWDERFTENSSAFDWLLPPNSLDAPIVQALNSCKGDKPTIMHIGCGTSVLSLHLRAHVEDPQQIHNVDFSRAAIELGARWEQQLSEANDRPQKSSEDTKLPRMRWSVADLLSLPSIIDLSLDGSEKYDVIVEKSTSDAVACGEDVSIPLPYPLRSVWHFDSSFPKRSGLVHPCHILAAHLAFLSKPGATWIAISYSSNRFPFLPPYPSSNEEGRLSQEIVANGFPHPATLWNLVRKEQVEAPDAKANGEHDENFVHRPKVSHWLYVLVRTNEPLELVK</sequence>
<dbReference type="SUPFAM" id="SSF53335">
    <property type="entry name" value="S-adenosyl-L-methionine-dependent methyltransferases"/>
    <property type="match status" value="1"/>
</dbReference>
<dbReference type="EMBL" id="ML978741">
    <property type="protein sequence ID" value="KAF2084487.1"/>
    <property type="molecule type" value="Genomic_DNA"/>
</dbReference>
<evidence type="ECO:0008006" key="6">
    <source>
        <dbReference type="Google" id="ProtNLM"/>
    </source>
</evidence>
<protein>
    <recommendedName>
        <fullName evidence="6">Methyltransferase domain-containing protein</fullName>
    </recommendedName>
</protein>
<evidence type="ECO:0000256" key="1">
    <source>
        <dbReference type="ARBA" id="ARBA00008361"/>
    </source>
</evidence>
<organism evidence="4 5">
    <name type="scientific">Saccharata proteae CBS 121410</name>
    <dbReference type="NCBI Taxonomy" id="1314787"/>
    <lineage>
        <taxon>Eukaryota</taxon>
        <taxon>Fungi</taxon>
        <taxon>Dikarya</taxon>
        <taxon>Ascomycota</taxon>
        <taxon>Pezizomycotina</taxon>
        <taxon>Dothideomycetes</taxon>
        <taxon>Dothideomycetes incertae sedis</taxon>
        <taxon>Botryosphaeriales</taxon>
        <taxon>Saccharataceae</taxon>
        <taxon>Saccharata</taxon>
    </lineage>
</organism>
<dbReference type="Proteomes" id="UP000799776">
    <property type="component" value="Unassembled WGS sequence"/>
</dbReference>
<keyword evidence="5" id="KW-1185">Reference proteome</keyword>
<keyword evidence="2" id="KW-0489">Methyltransferase</keyword>
<comment type="caution">
    <text evidence="4">The sequence shown here is derived from an EMBL/GenBank/DDBJ whole genome shotgun (WGS) entry which is preliminary data.</text>
</comment>
<evidence type="ECO:0000313" key="5">
    <source>
        <dbReference type="Proteomes" id="UP000799776"/>
    </source>
</evidence>
<accession>A0A9P4HPE5</accession>
<dbReference type="PANTHER" id="PTHR12176:SF84">
    <property type="entry name" value="METHYLTRANSFERASE DOMAIN-CONTAINING PROTEIN"/>
    <property type="match status" value="1"/>
</dbReference>